<keyword evidence="2" id="KW-1185">Reference proteome</keyword>
<name>A0ABW1VP90_9GAMM</name>
<protein>
    <submittedName>
        <fullName evidence="1">Uncharacterized protein</fullName>
    </submittedName>
</protein>
<evidence type="ECO:0000313" key="1">
    <source>
        <dbReference type="EMBL" id="MFC6362879.1"/>
    </source>
</evidence>
<accession>A0ABW1VP90</accession>
<evidence type="ECO:0000313" key="2">
    <source>
        <dbReference type="Proteomes" id="UP001596215"/>
    </source>
</evidence>
<sequence length="48" mass="5241">MTKTIDSGVAKIYPLILQVNGELPPGMPGLILIPARGQWRHFVLNIDG</sequence>
<comment type="caution">
    <text evidence="1">The sequence shown here is derived from an EMBL/GenBank/DDBJ whole genome shotgun (WGS) entry which is preliminary data.</text>
</comment>
<dbReference type="Proteomes" id="UP001596215">
    <property type="component" value="Unassembled WGS sequence"/>
</dbReference>
<organism evidence="1 2">
    <name type="scientific">Tatumella punctata</name>
    <dbReference type="NCBI Taxonomy" id="399969"/>
    <lineage>
        <taxon>Bacteria</taxon>
        <taxon>Pseudomonadati</taxon>
        <taxon>Pseudomonadota</taxon>
        <taxon>Gammaproteobacteria</taxon>
        <taxon>Enterobacterales</taxon>
        <taxon>Erwiniaceae</taxon>
        <taxon>Tatumella</taxon>
    </lineage>
</organism>
<reference evidence="2" key="1">
    <citation type="journal article" date="2019" name="Int. J. Syst. Evol. Microbiol.">
        <title>The Global Catalogue of Microorganisms (GCM) 10K type strain sequencing project: providing services to taxonomists for standard genome sequencing and annotation.</title>
        <authorList>
            <consortium name="The Broad Institute Genomics Platform"/>
            <consortium name="The Broad Institute Genome Sequencing Center for Infectious Disease"/>
            <person name="Wu L."/>
            <person name="Ma J."/>
        </authorList>
    </citation>
    <scope>NUCLEOTIDE SEQUENCE [LARGE SCALE GENOMIC DNA]</scope>
    <source>
        <strain evidence="2">CGMCC 4.1530</strain>
    </source>
</reference>
<dbReference type="EMBL" id="JBHSUC010000016">
    <property type="protein sequence ID" value="MFC6362879.1"/>
    <property type="molecule type" value="Genomic_DNA"/>
</dbReference>
<dbReference type="RefSeq" id="WP_212709602.1">
    <property type="nucleotide sequence ID" value="NZ_BAAAFW010000012.1"/>
</dbReference>
<gene>
    <name evidence="1" type="ORF">ACFP73_12375</name>
</gene>
<proteinExistence type="predicted"/>